<evidence type="ECO:0000256" key="1">
    <source>
        <dbReference type="SAM" id="MobiDB-lite"/>
    </source>
</evidence>
<evidence type="ECO:0000313" key="2">
    <source>
        <dbReference type="EMBL" id="MBB6348862.1"/>
    </source>
</evidence>
<dbReference type="RefSeq" id="WP_185086532.1">
    <property type="nucleotide sequence ID" value="NZ_JACHJB010000002.1"/>
</dbReference>
<feature type="region of interest" description="Disordered" evidence="1">
    <location>
        <begin position="1"/>
        <end position="31"/>
    </location>
</feature>
<dbReference type="EMBL" id="JACHJB010000002">
    <property type="protein sequence ID" value="MBB6348862.1"/>
    <property type="molecule type" value="Genomic_DNA"/>
</dbReference>
<protein>
    <submittedName>
        <fullName evidence="2">Uncharacterized protein</fullName>
    </submittedName>
</protein>
<comment type="caution">
    <text evidence="2">The sequence shown here is derived from an EMBL/GenBank/DDBJ whole genome shotgun (WGS) entry which is preliminary data.</text>
</comment>
<sequence>MNPPGSWCERPRPQAPSCEHPSPWSAPRKPDAWCETEKSPVLSVLDLLLRAARKR</sequence>
<dbReference type="Proteomes" id="UP000583800">
    <property type="component" value="Unassembled WGS sequence"/>
</dbReference>
<reference evidence="2 3" key="1">
    <citation type="submission" date="2020-08" db="EMBL/GenBank/DDBJ databases">
        <title>Sequencing the genomes of 1000 actinobacteria strains.</title>
        <authorList>
            <person name="Klenk H.-P."/>
        </authorList>
    </citation>
    <scope>NUCLEOTIDE SEQUENCE [LARGE SCALE GENOMIC DNA]</scope>
    <source>
        <strain evidence="2 3">DSM 45913</strain>
    </source>
</reference>
<name>A0A7X0C5Q5_9ACTN</name>
<keyword evidence="3" id="KW-1185">Reference proteome</keyword>
<proteinExistence type="predicted"/>
<organism evidence="2 3">
    <name type="scientific">Nonomuraea muscovyensis</name>
    <dbReference type="NCBI Taxonomy" id="1124761"/>
    <lineage>
        <taxon>Bacteria</taxon>
        <taxon>Bacillati</taxon>
        <taxon>Actinomycetota</taxon>
        <taxon>Actinomycetes</taxon>
        <taxon>Streptosporangiales</taxon>
        <taxon>Streptosporangiaceae</taxon>
        <taxon>Nonomuraea</taxon>
    </lineage>
</organism>
<accession>A0A7X0C5Q5</accession>
<evidence type="ECO:0000313" key="3">
    <source>
        <dbReference type="Proteomes" id="UP000583800"/>
    </source>
</evidence>
<dbReference type="AlphaFoldDB" id="A0A7X0C5Q5"/>
<gene>
    <name evidence="2" type="ORF">FHU36_005407</name>
</gene>